<protein>
    <submittedName>
        <fullName evidence="2">Uncharacterized protein</fullName>
    </submittedName>
</protein>
<feature type="region of interest" description="Disordered" evidence="1">
    <location>
        <begin position="672"/>
        <end position="717"/>
    </location>
</feature>
<feature type="compositionally biased region" description="Polar residues" evidence="1">
    <location>
        <begin position="483"/>
        <end position="492"/>
    </location>
</feature>
<keyword evidence="3" id="KW-1185">Reference proteome</keyword>
<reference evidence="2" key="1">
    <citation type="submission" date="2023-03" db="EMBL/GenBank/DDBJ databases">
        <title>Massive genome expansion in bonnet fungi (Mycena s.s.) driven by repeated elements and novel gene families across ecological guilds.</title>
        <authorList>
            <consortium name="Lawrence Berkeley National Laboratory"/>
            <person name="Harder C.B."/>
            <person name="Miyauchi S."/>
            <person name="Viragh M."/>
            <person name="Kuo A."/>
            <person name="Thoen E."/>
            <person name="Andreopoulos B."/>
            <person name="Lu D."/>
            <person name="Skrede I."/>
            <person name="Drula E."/>
            <person name="Henrissat B."/>
            <person name="Morin E."/>
            <person name="Kohler A."/>
            <person name="Barry K."/>
            <person name="LaButti K."/>
            <person name="Morin E."/>
            <person name="Salamov A."/>
            <person name="Lipzen A."/>
            <person name="Mereny Z."/>
            <person name="Hegedus B."/>
            <person name="Baldrian P."/>
            <person name="Stursova M."/>
            <person name="Weitz H."/>
            <person name="Taylor A."/>
            <person name="Grigoriev I.V."/>
            <person name="Nagy L.G."/>
            <person name="Martin F."/>
            <person name="Kauserud H."/>
        </authorList>
    </citation>
    <scope>NUCLEOTIDE SEQUENCE</scope>
    <source>
        <strain evidence="2">9144</strain>
    </source>
</reference>
<accession>A0AAD6YJI0</accession>
<proteinExistence type="predicted"/>
<dbReference type="AlphaFoldDB" id="A0AAD6YJI0"/>
<name>A0AAD6YJI0_9AGAR</name>
<dbReference type="Proteomes" id="UP001219525">
    <property type="component" value="Unassembled WGS sequence"/>
</dbReference>
<evidence type="ECO:0000256" key="1">
    <source>
        <dbReference type="SAM" id="MobiDB-lite"/>
    </source>
</evidence>
<evidence type="ECO:0000313" key="2">
    <source>
        <dbReference type="EMBL" id="KAJ7215413.1"/>
    </source>
</evidence>
<feature type="region of interest" description="Disordered" evidence="1">
    <location>
        <begin position="473"/>
        <end position="492"/>
    </location>
</feature>
<evidence type="ECO:0000313" key="3">
    <source>
        <dbReference type="Proteomes" id="UP001219525"/>
    </source>
</evidence>
<organism evidence="2 3">
    <name type="scientific">Mycena pura</name>
    <dbReference type="NCBI Taxonomy" id="153505"/>
    <lineage>
        <taxon>Eukaryota</taxon>
        <taxon>Fungi</taxon>
        <taxon>Dikarya</taxon>
        <taxon>Basidiomycota</taxon>
        <taxon>Agaricomycotina</taxon>
        <taxon>Agaricomycetes</taxon>
        <taxon>Agaricomycetidae</taxon>
        <taxon>Agaricales</taxon>
        <taxon>Marasmiineae</taxon>
        <taxon>Mycenaceae</taxon>
        <taxon>Mycena</taxon>
    </lineage>
</organism>
<feature type="compositionally biased region" description="Acidic residues" evidence="1">
    <location>
        <begin position="696"/>
        <end position="712"/>
    </location>
</feature>
<gene>
    <name evidence="2" type="ORF">GGX14DRAFT_533972</name>
</gene>
<comment type="caution">
    <text evidence="2">The sequence shown here is derived from an EMBL/GenBank/DDBJ whole genome shotgun (WGS) entry which is preliminary data.</text>
</comment>
<sequence length="898" mass="99840">MEVDDRKSTLEDHAWISDVEAHRVKCRGCNNWVLLNKKRPYHGHNWDLHEQKCPQITGTRKIRIVVKPTTTTASIPSDGNDCIKSSHWTLAEHNKLDDNLEGYARWEVIVAKRTIQSARCQGVTVNEDEVCDACHKKNREASLSVDEQHDVLMAREKYSSKRFADVEVRKLRALLADPLVFKAFTDLDKDDPTTCFLKLYDAAHKGKLDKHETVTDLCKVVTEMLDRDGTAKKYGMRYPARYLNFMILLRSYGGNSARQYGLLSGELPCPSSRHLRTLVANSEDALQNPQLTFENLARVKRLADSIKYTGPVAVAGDCTKVRKRLTYSNDFGGHILGSILPLRECIVTDRDDIDQVMAQIQKAKAEASQVRAILIKIPLPQIPPLIVALLPTNGTDNAPKIVEQHLVLLKMAAQLGLPVISFAADGAASELAAQNLMDNQVTTCPPVTYDYPLYGVHLRAPVMEKTGPVVSNTDGFHARKTGRNQPQYGTKTQSMGSEVLVNENLIQLYETGESGILHSDVFNTDRQDDGPARRIFHHEALLACTTGEGPEMSIRHGFGGLFIYLFPFCPWLLLTDFVEHFFGLARMMLPNFTYAEFLKIVQHVMEKRDRKANQGYVLDFDASPLTAEDRQLAYLAVTDAEMNTLVKVAHQEATLISSELLNISAPTPTELKPVKLTPLSSLPPTRKPAKSHQSGDDSETDNYTDEEMEELEVPARPTEAANLELATQDAARYSALCDDYEAAVMEAESVPAVVYGPEPPPPPPSSATPSIVVKSEFIIDGKLSIAAMMSARLHWQSGATTRGEKVVRIDSKYALSRIARAAGQDNNDDTEPEKMTHQEASNAVRVFQDLNGATHANKLPTARELRWKTAASTIQKLVNSSGKLPSRVRCFPKIQLTH</sequence>
<dbReference type="EMBL" id="JARJCW010000017">
    <property type="protein sequence ID" value="KAJ7215413.1"/>
    <property type="molecule type" value="Genomic_DNA"/>
</dbReference>